<name>A0ABY2EBZ2_9MICO</name>
<dbReference type="Gene3D" id="3.30.70.1280">
    <property type="entry name" value="SP0830-like domains"/>
    <property type="match status" value="1"/>
</dbReference>
<reference evidence="1 2" key="1">
    <citation type="submission" date="2019-03" db="EMBL/GenBank/DDBJ databases">
        <title>Genomic features of bacteria from cold environments.</title>
        <authorList>
            <person name="Shen L."/>
        </authorList>
    </citation>
    <scope>NUCLEOTIDE SEQUENCE [LARGE SCALE GENOMIC DNA]</scope>
    <source>
        <strain evidence="2">T3246-1</strain>
    </source>
</reference>
<dbReference type="RefSeq" id="WP_133106270.1">
    <property type="nucleotide sequence ID" value="NZ_SMNA01000002.1"/>
</dbReference>
<gene>
    <name evidence="1" type="ORF">EXU48_03860</name>
</gene>
<evidence type="ECO:0000313" key="1">
    <source>
        <dbReference type="EMBL" id="TDE97344.1"/>
    </source>
</evidence>
<dbReference type="EMBL" id="SMNA01000002">
    <property type="protein sequence ID" value="TDE97344.1"/>
    <property type="molecule type" value="Genomic_DNA"/>
</dbReference>
<organism evidence="1 2">
    <name type="scientific">Occultella glacieicola</name>
    <dbReference type="NCBI Taxonomy" id="2518684"/>
    <lineage>
        <taxon>Bacteria</taxon>
        <taxon>Bacillati</taxon>
        <taxon>Actinomycetota</taxon>
        <taxon>Actinomycetes</taxon>
        <taxon>Micrococcales</taxon>
        <taxon>Ruaniaceae</taxon>
        <taxon>Occultella</taxon>
    </lineage>
</organism>
<dbReference type="PANTHER" id="PTHR36439:SF1">
    <property type="entry name" value="DUF1697 DOMAIN-CONTAINING PROTEIN"/>
    <property type="match status" value="1"/>
</dbReference>
<comment type="caution">
    <text evidence="1">The sequence shown here is derived from an EMBL/GenBank/DDBJ whole genome shotgun (WGS) entry which is preliminary data.</text>
</comment>
<accession>A0ABY2EBZ2</accession>
<evidence type="ECO:0000313" key="2">
    <source>
        <dbReference type="Proteomes" id="UP000504882"/>
    </source>
</evidence>
<dbReference type="Pfam" id="PF08002">
    <property type="entry name" value="DUF1697"/>
    <property type="match status" value="1"/>
</dbReference>
<dbReference type="PIRSF" id="PIRSF008502">
    <property type="entry name" value="UCP008502"/>
    <property type="match status" value="1"/>
</dbReference>
<dbReference type="Gene3D" id="3.30.70.1260">
    <property type="entry name" value="bacterial protein sp0830 like"/>
    <property type="match status" value="1"/>
</dbReference>
<sequence length="182" mass="19736">MPAKPTESHPARYVVLLRGVNVGGINITMADLRKVLEEAGLTEVRTVLASGNALVTSDRSAAQLRPVIEAALRTAFGYEAWVQVLTVERIAAIVADYPFDTDEETHHPYVMFCADAPALAEVGGLADGVDPAVEQVRPGDGVVYWEAPKGSSTDTAFAKLTSRARYRSILTTRNLRTLRKLI</sequence>
<dbReference type="PANTHER" id="PTHR36439">
    <property type="entry name" value="BLL4334 PROTEIN"/>
    <property type="match status" value="1"/>
</dbReference>
<dbReference type="InterPro" id="IPR012545">
    <property type="entry name" value="DUF1697"/>
</dbReference>
<dbReference type="Proteomes" id="UP000504882">
    <property type="component" value="Unassembled WGS sequence"/>
</dbReference>
<keyword evidence="2" id="KW-1185">Reference proteome</keyword>
<proteinExistence type="predicted"/>
<protein>
    <submittedName>
        <fullName evidence="1">DUF1697 domain-containing protein</fullName>
    </submittedName>
</protein>
<dbReference type="SUPFAM" id="SSF160379">
    <property type="entry name" value="SP0830-like"/>
    <property type="match status" value="1"/>
</dbReference>